<dbReference type="Gene3D" id="3.40.640.10">
    <property type="entry name" value="Type I PLP-dependent aspartate aminotransferase-like (Major domain)"/>
    <property type="match status" value="1"/>
</dbReference>
<keyword evidence="5 11" id="KW-0032">Aminotransferase</keyword>
<accession>A0A1Q2HM35</accession>
<keyword evidence="8 11" id="KW-0663">Pyridoxal phosphate</keyword>
<dbReference type="KEGG" id="pbu:L21SP3_00196"/>
<dbReference type="InterPro" id="IPR005861">
    <property type="entry name" value="HisP_aminotrans"/>
</dbReference>
<evidence type="ECO:0000256" key="5">
    <source>
        <dbReference type="ARBA" id="ARBA00022576"/>
    </source>
</evidence>
<evidence type="ECO:0000256" key="1">
    <source>
        <dbReference type="ARBA" id="ARBA00001933"/>
    </source>
</evidence>
<dbReference type="EMBL" id="CP019633">
    <property type="protein sequence ID" value="AQQ08420.1"/>
    <property type="molecule type" value="Genomic_DNA"/>
</dbReference>
<keyword evidence="9 11" id="KW-0368">Histidine biosynthesis</keyword>
<feature type="domain" description="Aminotransferase class I/classII large" evidence="12">
    <location>
        <begin position="24"/>
        <end position="341"/>
    </location>
</feature>
<dbReference type="InterPro" id="IPR015421">
    <property type="entry name" value="PyrdxlP-dep_Trfase_major"/>
</dbReference>
<comment type="subunit">
    <text evidence="4 11">Homodimer.</text>
</comment>
<dbReference type="EC" id="2.6.1.9" evidence="11"/>
<dbReference type="CDD" id="cd00609">
    <property type="entry name" value="AAT_like"/>
    <property type="match status" value="1"/>
</dbReference>
<evidence type="ECO:0000256" key="2">
    <source>
        <dbReference type="ARBA" id="ARBA00005011"/>
    </source>
</evidence>
<evidence type="ECO:0000256" key="4">
    <source>
        <dbReference type="ARBA" id="ARBA00011738"/>
    </source>
</evidence>
<gene>
    <name evidence="11 13" type="primary">hisC</name>
    <name evidence="13" type="ORF">L21SP3_00196</name>
</gene>
<dbReference type="InterPro" id="IPR015422">
    <property type="entry name" value="PyrdxlP-dep_Trfase_small"/>
</dbReference>
<reference evidence="14" key="1">
    <citation type="submission" date="2017-02" db="EMBL/GenBank/DDBJ databases">
        <title>Comparative genomics and description of representatives of a novel lineage of planctomycetes thriving in anoxic sediments.</title>
        <authorList>
            <person name="Spring S."/>
            <person name="Bunk B."/>
            <person name="Sproer C."/>
            <person name="Klenk H.-P."/>
        </authorList>
    </citation>
    <scope>NUCLEOTIDE SEQUENCE [LARGE SCALE GENOMIC DNA]</scope>
    <source>
        <strain evidence="14">L21-RPul-D3</strain>
    </source>
</reference>
<dbReference type="Pfam" id="PF00155">
    <property type="entry name" value="Aminotran_1_2"/>
    <property type="match status" value="1"/>
</dbReference>
<protein>
    <recommendedName>
        <fullName evidence="11">Histidinol-phosphate aminotransferase</fullName>
        <ecNumber evidence="11">2.6.1.9</ecNumber>
    </recommendedName>
    <alternativeName>
        <fullName evidence="11">Imidazole acetol-phosphate transaminase</fullName>
    </alternativeName>
</protein>
<name>A0A1Q2HM35_9BACT</name>
<feature type="modified residue" description="N6-(pyridoxal phosphate)lysine" evidence="11">
    <location>
        <position position="209"/>
    </location>
</feature>
<dbReference type="Gene3D" id="3.90.1150.10">
    <property type="entry name" value="Aspartate Aminotransferase, domain 1"/>
    <property type="match status" value="1"/>
</dbReference>
<evidence type="ECO:0000256" key="3">
    <source>
        <dbReference type="ARBA" id="ARBA00007970"/>
    </source>
</evidence>
<dbReference type="InterPro" id="IPR004839">
    <property type="entry name" value="Aminotransferase_I/II_large"/>
</dbReference>
<evidence type="ECO:0000256" key="8">
    <source>
        <dbReference type="ARBA" id="ARBA00022898"/>
    </source>
</evidence>
<evidence type="ECO:0000259" key="12">
    <source>
        <dbReference type="Pfam" id="PF00155"/>
    </source>
</evidence>
<evidence type="ECO:0000256" key="6">
    <source>
        <dbReference type="ARBA" id="ARBA00022605"/>
    </source>
</evidence>
<comment type="pathway">
    <text evidence="2 11">Amino-acid biosynthesis; L-histidine biosynthesis; L-histidine from 5-phospho-alpha-D-ribose 1-diphosphate: step 7/9.</text>
</comment>
<dbReference type="UniPathway" id="UPA00031">
    <property type="reaction ID" value="UER00012"/>
</dbReference>
<dbReference type="STRING" id="1940790.L21SP3_00196"/>
<evidence type="ECO:0000256" key="10">
    <source>
        <dbReference type="ARBA" id="ARBA00047481"/>
    </source>
</evidence>
<dbReference type="GO" id="GO:0000105">
    <property type="term" value="P:L-histidine biosynthetic process"/>
    <property type="evidence" value="ECO:0007669"/>
    <property type="project" value="UniProtKB-UniRule"/>
</dbReference>
<dbReference type="NCBIfam" id="TIGR01141">
    <property type="entry name" value="hisC"/>
    <property type="match status" value="1"/>
</dbReference>
<organism evidence="13 14">
    <name type="scientific">Sedimentisphaera cyanobacteriorum</name>
    <dbReference type="NCBI Taxonomy" id="1940790"/>
    <lineage>
        <taxon>Bacteria</taxon>
        <taxon>Pseudomonadati</taxon>
        <taxon>Planctomycetota</taxon>
        <taxon>Phycisphaerae</taxon>
        <taxon>Sedimentisphaerales</taxon>
        <taxon>Sedimentisphaeraceae</taxon>
        <taxon>Sedimentisphaera</taxon>
    </lineage>
</organism>
<dbReference type="Proteomes" id="UP000188273">
    <property type="component" value="Chromosome"/>
</dbReference>
<evidence type="ECO:0000313" key="14">
    <source>
        <dbReference type="Proteomes" id="UP000188273"/>
    </source>
</evidence>
<dbReference type="GO" id="GO:0004400">
    <property type="term" value="F:histidinol-phosphate transaminase activity"/>
    <property type="evidence" value="ECO:0007669"/>
    <property type="project" value="UniProtKB-UniRule"/>
</dbReference>
<dbReference type="HAMAP" id="MF_01023">
    <property type="entry name" value="HisC_aminotrans_2"/>
    <property type="match status" value="1"/>
</dbReference>
<evidence type="ECO:0000256" key="11">
    <source>
        <dbReference type="HAMAP-Rule" id="MF_01023"/>
    </source>
</evidence>
<keyword evidence="6 11" id="KW-0028">Amino-acid biosynthesis</keyword>
<dbReference type="InterPro" id="IPR015424">
    <property type="entry name" value="PyrdxlP-dep_Trfase"/>
</dbReference>
<dbReference type="PANTHER" id="PTHR42885:SF2">
    <property type="entry name" value="HISTIDINOL-PHOSPHATE AMINOTRANSFERASE"/>
    <property type="match status" value="1"/>
</dbReference>
<keyword evidence="7 11" id="KW-0808">Transferase</keyword>
<comment type="catalytic activity">
    <reaction evidence="10 11">
        <text>L-histidinol phosphate + 2-oxoglutarate = 3-(imidazol-4-yl)-2-oxopropyl phosphate + L-glutamate</text>
        <dbReference type="Rhea" id="RHEA:23744"/>
        <dbReference type="ChEBI" id="CHEBI:16810"/>
        <dbReference type="ChEBI" id="CHEBI:29985"/>
        <dbReference type="ChEBI" id="CHEBI:57766"/>
        <dbReference type="ChEBI" id="CHEBI:57980"/>
        <dbReference type="EC" id="2.6.1.9"/>
    </reaction>
</comment>
<dbReference type="SUPFAM" id="SSF53383">
    <property type="entry name" value="PLP-dependent transferases"/>
    <property type="match status" value="1"/>
</dbReference>
<proteinExistence type="inferred from homology"/>
<dbReference type="AlphaFoldDB" id="A0A1Q2HM35"/>
<comment type="cofactor">
    <cofactor evidence="1 11">
        <name>pyridoxal 5'-phosphate</name>
        <dbReference type="ChEBI" id="CHEBI:597326"/>
    </cofactor>
</comment>
<evidence type="ECO:0000256" key="7">
    <source>
        <dbReference type="ARBA" id="ARBA00022679"/>
    </source>
</evidence>
<evidence type="ECO:0000313" key="13">
    <source>
        <dbReference type="EMBL" id="AQQ08420.1"/>
    </source>
</evidence>
<dbReference type="PANTHER" id="PTHR42885">
    <property type="entry name" value="HISTIDINOL-PHOSPHATE AMINOTRANSFERASE-RELATED"/>
    <property type="match status" value="1"/>
</dbReference>
<sequence length="348" mass="38588">MGYFRENIENLEAYVPGYQPAESDVIKLNTNENAFGPSPKAGEALKNFDPNQLRKYPQPSADKFRKIAAEVNGVGIDNIICTNGGDELLTLAFRAFTDEKRNVCWASPTYSLYDELAGIQGCSALRVTYQPDEAVQKIAEISASLSILCNPNAPTADFITPDRISMLAARLEGLGILLIDEAYVDFAPTSCAAIVKEFDNIIVLRSMSKGYGLAGLRFGYGIVSENLLEGLNKVRDSYNVNRLSVEIASAAIADQNYFRKTVGKIKEQREMLRVELVKLGFEVNKSHTNFVLAQHPEAKQIYKKLFDAGIIVRYFDLDGLRDKLRITVGTNRQNNKLLDSLSTILPSL</sequence>
<keyword evidence="14" id="KW-1185">Reference proteome</keyword>
<comment type="similarity">
    <text evidence="3 11">Belongs to the class-II pyridoxal-phosphate-dependent aminotransferase family. Histidinol-phosphate aminotransferase subfamily.</text>
</comment>
<evidence type="ECO:0000256" key="9">
    <source>
        <dbReference type="ARBA" id="ARBA00023102"/>
    </source>
</evidence>
<dbReference type="GO" id="GO:0030170">
    <property type="term" value="F:pyridoxal phosphate binding"/>
    <property type="evidence" value="ECO:0007669"/>
    <property type="project" value="InterPro"/>
</dbReference>